<dbReference type="RefSeq" id="WP_051331441.1">
    <property type="nucleotide sequence ID" value="NZ_OX458333.1"/>
</dbReference>
<feature type="domain" description="PAS" evidence="9">
    <location>
        <begin position="191"/>
        <end position="235"/>
    </location>
</feature>
<evidence type="ECO:0000256" key="4">
    <source>
        <dbReference type="ARBA" id="ARBA00022679"/>
    </source>
</evidence>
<dbReference type="Pfam" id="PF08448">
    <property type="entry name" value="PAS_4"/>
    <property type="match status" value="2"/>
</dbReference>
<sequence>MKSGSDARRAARGAPIPDPDFRRLFESLPGLYLVLAPDLRIAAVSDEYTHATRTRRNDIIGRSILEVFPDNPGDPYATGMRNLRASLQRVLRNRTAETMPVQRYDIPLPEKEGGGFTVRYWKSFNSPVLGTDGEVDYVVHRVEDLTEVIPLEPQEIEQDRLTESVRERAAHMEAESYAQARDAAEAALRESEARAALIFDTSPLAMLVVDARRRIVQANRRASEIFRCPPEKLIGLTVEDLIPAHFRARHAGLASEFFRHPETRAMGEGRDLHALRADGEAFPCEVSLGPVNIGGELHIIVTLADITVRKRAEEEIRRLNIDLERRVDERTAELQAANRELESFAYAVSHDLRAPLRAMSGFSQALLEDYGELLKGDARVYLDQIMLASRRMGELIDGILQLSRITRGELQRDPVDISALAEGILAEFARLEPTRQMNWHVEQGLAAHGDPRMIEVVLRNLIGNAWKYTANTDPQEIRVYADPVSENGYRLFHVTDNGAGFDMTHSGKLFQPFQRLHRQEEFPGLGIGLATVQRIIHRHGGRIGAVATPGQGATFSFSLPAAYGNEETR</sequence>
<keyword evidence="12" id="KW-1185">Reference proteome</keyword>
<dbReference type="Pfam" id="PF00512">
    <property type="entry name" value="HisKA"/>
    <property type="match status" value="1"/>
</dbReference>
<dbReference type="PANTHER" id="PTHR42878">
    <property type="entry name" value="TWO-COMPONENT HISTIDINE KINASE"/>
    <property type="match status" value="1"/>
</dbReference>
<organism evidence="11 12">
    <name type="scientific">Methylocaldum szegediense</name>
    <dbReference type="NCBI Taxonomy" id="73780"/>
    <lineage>
        <taxon>Bacteria</taxon>
        <taxon>Pseudomonadati</taxon>
        <taxon>Pseudomonadota</taxon>
        <taxon>Gammaproteobacteria</taxon>
        <taxon>Methylococcales</taxon>
        <taxon>Methylococcaceae</taxon>
        <taxon>Methylocaldum</taxon>
    </lineage>
</organism>
<dbReference type="PANTHER" id="PTHR42878:SF15">
    <property type="entry name" value="BACTERIOPHYTOCHROME"/>
    <property type="match status" value="1"/>
</dbReference>
<keyword evidence="5 11" id="KW-0418">Kinase</keyword>
<keyword evidence="4 11" id="KW-0808">Transferase</keyword>
<dbReference type="NCBIfam" id="TIGR00229">
    <property type="entry name" value="sensory_box"/>
    <property type="match status" value="1"/>
</dbReference>
<evidence type="ECO:0000259" key="9">
    <source>
        <dbReference type="PROSITE" id="PS50112"/>
    </source>
</evidence>
<dbReference type="Pfam" id="PF02518">
    <property type="entry name" value="HATPase_c"/>
    <property type="match status" value="1"/>
</dbReference>
<dbReference type="CDD" id="cd00130">
    <property type="entry name" value="PAS"/>
    <property type="match status" value="1"/>
</dbReference>
<dbReference type="SUPFAM" id="SSF55785">
    <property type="entry name" value="PYP-like sensor domain (PAS domain)"/>
    <property type="match status" value="2"/>
</dbReference>
<dbReference type="InterPro" id="IPR013656">
    <property type="entry name" value="PAS_4"/>
</dbReference>
<dbReference type="InterPro" id="IPR000700">
    <property type="entry name" value="PAS-assoc_C"/>
</dbReference>
<keyword evidence="6" id="KW-0472">Membrane</keyword>
<dbReference type="InterPro" id="IPR036097">
    <property type="entry name" value="HisK_dim/P_sf"/>
</dbReference>
<evidence type="ECO:0000256" key="1">
    <source>
        <dbReference type="ARBA" id="ARBA00000085"/>
    </source>
</evidence>
<feature type="coiled-coil region" evidence="7">
    <location>
        <begin position="309"/>
        <end position="340"/>
    </location>
</feature>
<dbReference type="InterPro" id="IPR000014">
    <property type="entry name" value="PAS"/>
</dbReference>
<dbReference type="InterPro" id="IPR050351">
    <property type="entry name" value="BphY/WalK/GraS-like"/>
</dbReference>
<feature type="domain" description="PAC" evidence="10">
    <location>
        <begin position="268"/>
        <end position="318"/>
    </location>
</feature>
<gene>
    <name evidence="11" type="ORF">MSZNOR_3693</name>
</gene>
<evidence type="ECO:0000259" key="10">
    <source>
        <dbReference type="PROSITE" id="PS50113"/>
    </source>
</evidence>
<dbReference type="PROSITE" id="PS50112">
    <property type="entry name" value="PAS"/>
    <property type="match status" value="1"/>
</dbReference>
<dbReference type="PRINTS" id="PR00344">
    <property type="entry name" value="BCTRLSENSOR"/>
</dbReference>
<evidence type="ECO:0000256" key="3">
    <source>
        <dbReference type="ARBA" id="ARBA00022553"/>
    </source>
</evidence>
<dbReference type="GO" id="GO:0004673">
    <property type="term" value="F:protein histidine kinase activity"/>
    <property type="evidence" value="ECO:0007669"/>
    <property type="project" value="UniProtKB-EC"/>
</dbReference>
<dbReference type="PROSITE" id="PS50109">
    <property type="entry name" value="HIS_KIN"/>
    <property type="match status" value="1"/>
</dbReference>
<dbReference type="Gene3D" id="1.10.287.130">
    <property type="match status" value="1"/>
</dbReference>
<dbReference type="SUPFAM" id="SSF55874">
    <property type="entry name" value="ATPase domain of HSP90 chaperone/DNA topoisomerase II/histidine kinase"/>
    <property type="match status" value="1"/>
</dbReference>
<dbReference type="SMART" id="SM00091">
    <property type="entry name" value="PAS"/>
    <property type="match status" value="2"/>
</dbReference>
<dbReference type="InterPro" id="IPR003661">
    <property type="entry name" value="HisK_dim/P_dom"/>
</dbReference>
<dbReference type="Proteomes" id="UP001162030">
    <property type="component" value="Chromosome"/>
</dbReference>
<dbReference type="SMART" id="SM00387">
    <property type="entry name" value="HATPase_c"/>
    <property type="match status" value="1"/>
</dbReference>
<evidence type="ECO:0000256" key="5">
    <source>
        <dbReference type="ARBA" id="ARBA00022777"/>
    </source>
</evidence>
<dbReference type="CDD" id="cd00082">
    <property type="entry name" value="HisKA"/>
    <property type="match status" value="1"/>
</dbReference>
<evidence type="ECO:0000313" key="12">
    <source>
        <dbReference type="Proteomes" id="UP001162030"/>
    </source>
</evidence>
<proteinExistence type="predicted"/>
<accession>A0ABM9I605</accession>
<dbReference type="InterPro" id="IPR005467">
    <property type="entry name" value="His_kinase_dom"/>
</dbReference>
<evidence type="ECO:0000256" key="6">
    <source>
        <dbReference type="ARBA" id="ARBA00023136"/>
    </source>
</evidence>
<keyword evidence="7" id="KW-0175">Coiled coil</keyword>
<evidence type="ECO:0000259" key="8">
    <source>
        <dbReference type="PROSITE" id="PS50109"/>
    </source>
</evidence>
<keyword evidence="3" id="KW-0597">Phosphoprotein</keyword>
<evidence type="ECO:0000256" key="2">
    <source>
        <dbReference type="ARBA" id="ARBA00012438"/>
    </source>
</evidence>
<dbReference type="SMART" id="SM00388">
    <property type="entry name" value="HisKA"/>
    <property type="match status" value="1"/>
</dbReference>
<dbReference type="InterPro" id="IPR004358">
    <property type="entry name" value="Sig_transdc_His_kin-like_C"/>
</dbReference>
<evidence type="ECO:0000256" key="7">
    <source>
        <dbReference type="SAM" id="Coils"/>
    </source>
</evidence>
<dbReference type="PROSITE" id="PS50113">
    <property type="entry name" value="PAC"/>
    <property type="match status" value="1"/>
</dbReference>
<evidence type="ECO:0000313" key="11">
    <source>
        <dbReference type="EMBL" id="CAI8913683.1"/>
    </source>
</evidence>
<name>A0ABM9I605_9GAMM</name>
<dbReference type="InterPro" id="IPR003594">
    <property type="entry name" value="HATPase_dom"/>
</dbReference>
<comment type="catalytic activity">
    <reaction evidence="1">
        <text>ATP + protein L-histidine = ADP + protein N-phospho-L-histidine.</text>
        <dbReference type="EC" id="2.7.13.3"/>
    </reaction>
</comment>
<dbReference type="EMBL" id="OX458333">
    <property type="protein sequence ID" value="CAI8913683.1"/>
    <property type="molecule type" value="Genomic_DNA"/>
</dbReference>
<protein>
    <recommendedName>
        <fullName evidence="2">histidine kinase</fullName>
        <ecNumber evidence="2">2.7.13.3</ecNumber>
    </recommendedName>
</protein>
<dbReference type="SUPFAM" id="SSF47384">
    <property type="entry name" value="Homodimeric domain of signal transducing histidine kinase"/>
    <property type="match status" value="1"/>
</dbReference>
<dbReference type="InterPro" id="IPR036890">
    <property type="entry name" value="HATPase_C_sf"/>
</dbReference>
<dbReference type="Gene3D" id="3.30.450.20">
    <property type="entry name" value="PAS domain"/>
    <property type="match status" value="2"/>
</dbReference>
<reference evidence="11 12" key="1">
    <citation type="submission" date="2023-03" db="EMBL/GenBank/DDBJ databases">
        <authorList>
            <person name="Pearce D."/>
        </authorList>
    </citation>
    <scope>NUCLEOTIDE SEQUENCE [LARGE SCALE GENOMIC DNA]</scope>
    <source>
        <strain evidence="11">Msz</strain>
    </source>
</reference>
<feature type="domain" description="Histidine kinase" evidence="8">
    <location>
        <begin position="347"/>
        <end position="563"/>
    </location>
</feature>
<dbReference type="EC" id="2.7.13.3" evidence="2"/>
<dbReference type="Gene3D" id="3.30.565.10">
    <property type="entry name" value="Histidine kinase-like ATPase, C-terminal domain"/>
    <property type="match status" value="1"/>
</dbReference>
<dbReference type="InterPro" id="IPR035965">
    <property type="entry name" value="PAS-like_dom_sf"/>
</dbReference>